<keyword evidence="3" id="KW-1185">Reference proteome</keyword>
<protein>
    <submittedName>
        <fullName evidence="2">Uncharacterized protein</fullName>
    </submittedName>
</protein>
<dbReference type="EMBL" id="JAINUG010000325">
    <property type="protein sequence ID" value="KAJ8378288.1"/>
    <property type="molecule type" value="Genomic_DNA"/>
</dbReference>
<feature type="chain" id="PRO_5042122140" evidence="1">
    <location>
        <begin position="23"/>
        <end position="132"/>
    </location>
</feature>
<evidence type="ECO:0000313" key="2">
    <source>
        <dbReference type="EMBL" id="KAJ8378288.1"/>
    </source>
</evidence>
<gene>
    <name evidence="2" type="ORF">AAFF_G00244230</name>
</gene>
<dbReference type="PANTHER" id="PTHR15044">
    <property type="entry name" value="NEUROPEPTIDE FF"/>
    <property type="match status" value="1"/>
</dbReference>
<organism evidence="2 3">
    <name type="scientific">Aldrovandia affinis</name>
    <dbReference type="NCBI Taxonomy" id="143900"/>
    <lineage>
        <taxon>Eukaryota</taxon>
        <taxon>Metazoa</taxon>
        <taxon>Chordata</taxon>
        <taxon>Craniata</taxon>
        <taxon>Vertebrata</taxon>
        <taxon>Euteleostomi</taxon>
        <taxon>Actinopterygii</taxon>
        <taxon>Neopterygii</taxon>
        <taxon>Teleostei</taxon>
        <taxon>Notacanthiformes</taxon>
        <taxon>Halosauridae</taxon>
        <taxon>Aldrovandia</taxon>
    </lineage>
</organism>
<feature type="signal peptide" evidence="1">
    <location>
        <begin position="1"/>
        <end position="22"/>
    </location>
</feature>
<dbReference type="GO" id="GO:0005184">
    <property type="term" value="F:neuropeptide hormone activity"/>
    <property type="evidence" value="ECO:0007669"/>
    <property type="project" value="InterPro"/>
</dbReference>
<accession>A0AAD7RE43</accession>
<dbReference type="AlphaFoldDB" id="A0AAD7RE43"/>
<dbReference type="InterPro" id="IPR008065">
    <property type="entry name" value="NPFF"/>
</dbReference>
<proteinExistence type="predicted"/>
<keyword evidence="1" id="KW-0732">Signal</keyword>
<dbReference type="Pfam" id="PF15085">
    <property type="entry name" value="NPFF"/>
    <property type="match status" value="1"/>
</dbReference>
<comment type="caution">
    <text evidence="2">The sequence shown here is derived from an EMBL/GenBank/DDBJ whole genome shotgun (WGS) entry which is preliminary data.</text>
</comment>
<reference evidence="2" key="1">
    <citation type="journal article" date="2023" name="Science">
        <title>Genome structures resolve the early diversification of teleost fishes.</title>
        <authorList>
            <person name="Parey E."/>
            <person name="Louis A."/>
            <person name="Montfort J."/>
            <person name="Bouchez O."/>
            <person name="Roques C."/>
            <person name="Iampietro C."/>
            <person name="Lluch J."/>
            <person name="Castinel A."/>
            <person name="Donnadieu C."/>
            <person name="Desvignes T."/>
            <person name="Floi Bucao C."/>
            <person name="Jouanno E."/>
            <person name="Wen M."/>
            <person name="Mejri S."/>
            <person name="Dirks R."/>
            <person name="Jansen H."/>
            <person name="Henkel C."/>
            <person name="Chen W.J."/>
            <person name="Zahm M."/>
            <person name="Cabau C."/>
            <person name="Klopp C."/>
            <person name="Thompson A.W."/>
            <person name="Robinson-Rechavi M."/>
            <person name="Braasch I."/>
            <person name="Lecointre G."/>
            <person name="Bobe J."/>
            <person name="Postlethwait J.H."/>
            <person name="Berthelot C."/>
            <person name="Roest Crollius H."/>
            <person name="Guiguen Y."/>
        </authorList>
    </citation>
    <scope>NUCLEOTIDE SEQUENCE</scope>
    <source>
        <strain evidence="2">NC1722</strain>
    </source>
</reference>
<sequence length="132" mass="14547">MEMGAWFTLLGLVLALAGVGRSLQEEGGLESAERLRSNSEEHFTEQLAEALEGGDQRAQGMDQSLLTAILHSILLQGSQRYGRNPSVLHQPQRFGRGSRGTFNADGRIQSHDWETAPGQIWSMAVPQRFGKK</sequence>
<evidence type="ECO:0000256" key="1">
    <source>
        <dbReference type="SAM" id="SignalP"/>
    </source>
</evidence>
<name>A0AAD7RE43_9TELE</name>
<dbReference type="Proteomes" id="UP001221898">
    <property type="component" value="Unassembled WGS sequence"/>
</dbReference>
<evidence type="ECO:0000313" key="3">
    <source>
        <dbReference type="Proteomes" id="UP001221898"/>
    </source>
</evidence>
<dbReference type="PANTHER" id="PTHR15044:SF0">
    <property type="entry name" value="PRO-FMRFAMIDE-RELATED NEUROPEPTIDE FF"/>
    <property type="match status" value="1"/>
</dbReference>